<dbReference type="Proteomes" id="UP000290572">
    <property type="component" value="Unassembled WGS sequence"/>
</dbReference>
<dbReference type="GO" id="GO:1900025">
    <property type="term" value="P:negative regulation of substrate adhesion-dependent cell spreading"/>
    <property type="evidence" value="ECO:0007669"/>
    <property type="project" value="InterPro"/>
</dbReference>
<keyword evidence="2" id="KW-1185">Reference proteome</keyword>
<reference evidence="1 2" key="1">
    <citation type="submission" date="2018-03" db="EMBL/GenBank/DDBJ databases">
        <title>Draft genome sequence of Rohu Carp (Labeo rohita).</title>
        <authorList>
            <person name="Das P."/>
            <person name="Kushwaha B."/>
            <person name="Joshi C.G."/>
            <person name="Kumar D."/>
            <person name="Nagpure N.S."/>
            <person name="Sahoo L."/>
            <person name="Das S.P."/>
            <person name="Bit A."/>
            <person name="Patnaik S."/>
            <person name="Meher P.K."/>
            <person name="Jayasankar P."/>
            <person name="Koringa P.G."/>
            <person name="Patel N.V."/>
            <person name="Hinsu A.T."/>
            <person name="Kumar R."/>
            <person name="Pandey M."/>
            <person name="Agarwal S."/>
            <person name="Srivastava S."/>
            <person name="Singh M."/>
            <person name="Iquebal M.A."/>
            <person name="Jaiswal S."/>
            <person name="Angadi U.B."/>
            <person name="Kumar N."/>
            <person name="Raza M."/>
            <person name="Shah T.M."/>
            <person name="Rai A."/>
            <person name="Jena J.K."/>
        </authorList>
    </citation>
    <scope>NUCLEOTIDE SEQUENCE [LARGE SCALE GENOMIC DNA]</scope>
    <source>
        <strain evidence="1">DASCIFA01</strain>
        <tissue evidence="1">Testis</tissue>
    </source>
</reference>
<dbReference type="GO" id="GO:0048203">
    <property type="term" value="P:vesicle targeting, trans-Golgi to endosome"/>
    <property type="evidence" value="ECO:0007669"/>
    <property type="project" value="InterPro"/>
</dbReference>
<dbReference type="InterPro" id="IPR031483">
    <property type="entry name" value="AP1AR"/>
</dbReference>
<organism evidence="1 2">
    <name type="scientific">Labeo rohita</name>
    <name type="common">Indian major carp</name>
    <name type="synonym">Cyprinus rohita</name>
    <dbReference type="NCBI Taxonomy" id="84645"/>
    <lineage>
        <taxon>Eukaryota</taxon>
        <taxon>Metazoa</taxon>
        <taxon>Chordata</taxon>
        <taxon>Craniata</taxon>
        <taxon>Vertebrata</taxon>
        <taxon>Euteleostomi</taxon>
        <taxon>Actinopterygii</taxon>
        <taxon>Neopterygii</taxon>
        <taxon>Teleostei</taxon>
        <taxon>Ostariophysi</taxon>
        <taxon>Cypriniformes</taxon>
        <taxon>Cyprinidae</taxon>
        <taxon>Labeoninae</taxon>
        <taxon>Labeonini</taxon>
        <taxon>Labeo</taxon>
    </lineage>
</organism>
<dbReference type="GO" id="GO:0035650">
    <property type="term" value="F:AP-1 adaptor complex binding"/>
    <property type="evidence" value="ECO:0007669"/>
    <property type="project" value="InterPro"/>
</dbReference>
<dbReference type="GO" id="GO:0019894">
    <property type="term" value="F:kinesin binding"/>
    <property type="evidence" value="ECO:0007669"/>
    <property type="project" value="TreeGrafter"/>
</dbReference>
<dbReference type="Pfam" id="PF15745">
    <property type="entry name" value="AP1AR"/>
    <property type="match status" value="1"/>
</dbReference>
<sequence>MSHFMCSEVNLHGVSFENLVESDEGESSQSCPRPISEEEIVHLKEHRYTAISDKQTLIDQKLNAEVQQVIICEINHFM</sequence>
<dbReference type="GO" id="GO:0005768">
    <property type="term" value="C:endosome"/>
    <property type="evidence" value="ECO:0007669"/>
    <property type="project" value="TreeGrafter"/>
</dbReference>
<dbReference type="GO" id="GO:2000146">
    <property type="term" value="P:negative regulation of cell motility"/>
    <property type="evidence" value="ECO:0007669"/>
    <property type="project" value="InterPro"/>
</dbReference>
<evidence type="ECO:0000313" key="2">
    <source>
        <dbReference type="Proteomes" id="UP000290572"/>
    </source>
</evidence>
<dbReference type="PANTHER" id="PTHR34529:SF1">
    <property type="entry name" value="AP-1 COMPLEX-ASSOCIATED REGULATORY PROTEIN"/>
    <property type="match status" value="1"/>
</dbReference>
<proteinExistence type="predicted"/>
<accession>A0A498NYF4</accession>
<dbReference type="GO" id="GO:0034315">
    <property type="term" value="P:regulation of Arp2/3 complex-mediated actin nucleation"/>
    <property type="evidence" value="ECO:0007669"/>
    <property type="project" value="InterPro"/>
</dbReference>
<comment type="caution">
    <text evidence="1">The sequence shown here is derived from an EMBL/GenBank/DDBJ whole genome shotgun (WGS) entry which is preliminary data.</text>
</comment>
<dbReference type="PANTHER" id="PTHR34529">
    <property type="entry name" value="AP-1 COMPLEX-ASSOCIATED REGULATORY PROTEIN"/>
    <property type="match status" value="1"/>
</dbReference>
<gene>
    <name evidence="1" type="ORF">ROHU_002192</name>
</gene>
<dbReference type="GO" id="GO:0005829">
    <property type="term" value="C:cytosol"/>
    <property type="evidence" value="ECO:0007669"/>
    <property type="project" value="GOC"/>
</dbReference>
<dbReference type="AlphaFoldDB" id="A0A498NYF4"/>
<name>A0A498NYF4_LABRO</name>
<dbReference type="EMBL" id="QBIY01006071">
    <property type="protein sequence ID" value="RXN37260.1"/>
    <property type="molecule type" value="Genomic_DNA"/>
</dbReference>
<evidence type="ECO:0000313" key="1">
    <source>
        <dbReference type="EMBL" id="RXN37260.1"/>
    </source>
</evidence>
<protein>
    <submittedName>
        <fullName evidence="1">AP-1 complex-associated regulatory-like isoform X3</fullName>
    </submittedName>
</protein>